<keyword evidence="4 5" id="KW-0067">ATP-binding</keyword>
<keyword evidence="3 8" id="KW-0418">Kinase</keyword>
<dbReference type="Gene3D" id="3.30.200.20">
    <property type="entry name" value="Phosphorylase Kinase, domain 1"/>
    <property type="match status" value="1"/>
</dbReference>
<keyword evidence="8" id="KW-0723">Serine/threonine-protein kinase</keyword>
<evidence type="ECO:0000256" key="5">
    <source>
        <dbReference type="PROSITE-ProRule" id="PRU10141"/>
    </source>
</evidence>
<evidence type="ECO:0000313" key="9">
    <source>
        <dbReference type="Proteomes" id="UP000475532"/>
    </source>
</evidence>
<evidence type="ECO:0000256" key="3">
    <source>
        <dbReference type="ARBA" id="ARBA00022777"/>
    </source>
</evidence>
<sequence length="303" mass="31458">MEPLRQDDPREAGPYRLEGRLGGGGMGRVFLGRSRGGRRVAVKLIRPEFAEDPGFRRRFALEAEAARRVGGFYTAQVVGADPDADPPWLVTAYIPGPSLQQAVAAHGPLPAETVAVLGAGLAEGLTAIHACDLVHRDLKPSNVILAADGPRVIDFGISRALDATSHTHAVVGTPGFMSPEQARGRAVGPASDVFSLACVLAYAATGRGPFGAGPGEAIVYRIVHDEPDLAHLPGALADLVRRCLAKDPAGRPGLSDVLDELSGAAQATPEWLPPPVTTMVTERLVQTPTSPPPPEAPGAAAAA</sequence>
<reference evidence="8 9" key="1">
    <citation type="submission" date="2020-01" db="EMBL/GenBank/DDBJ databases">
        <title>Insect and environment-associated Actinomycetes.</title>
        <authorList>
            <person name="Currrie C."/>
            <person name="Chevrette M."/>
            <person name="Carlson C."/>
            <person name="Stubbendieck R."/>
            <person name="Wendt-Pienkowski E."/>
        </authorList>
    </citation>
    <scope>NUCLEOTIDE SEQUENCE [LARGE SCALE GENOMIC DNA]</scope>
    <source>
        <strain evidence="8 9">SID10258</strain>
    </source>
</reference>
<dbReference type="PROSITE" id="PS00108">
    <property type="entry name" value="PROTEIN_KINASE_ST"/>
    <property type="match status" value="1"/>
</dbReference>
<dbReference type="EMBL" id="JAAGLI010001004">
    <property type="protein sequence ID" value="NEA28169.1"/>
    <property type="molecule type" value="Genomic_DNA"/>
</dbReference>
<organism evidence="8 9">
    <name type="scientific">Actinomadura bangladeshensis</name>
    <dbReference type="NCBI Taxonomy" id="453573"/>
    <lineage>
        <taxon>Bacteria</taxon>
        <taxon>Bacillati</taxon>
        <taxon>Actinomycetota</taxon>
        <taxon>Actinomycetes</taxon>
        <taxon>Streptosporangiales</taxon>
        <taxon>Thermomonosporaceae</taxon>
        <taxon>Actinomadura</taxon>
    </lineage>
</organism>
<proteinExistence type="predicted"/>
<evidence type="ECO:0000256" key="2">
    <source>
        <dbReference type="ARBA" id="ARBA00022741"/>
    </source>
</evidence>
<evidence type="ECO:0000256" key="6">
    <source>
        <dbReference type="SAM" id="MobiDB-lite"/>
    </source>
</evidence>
<feature type="binding site" evidence="5">
    <location>
        <position position="43"/>
    </location>
    <ligand>
        <name>ATP</name>
        <dbReference type="ChEBI" id="CHEBI:30616"/>
    </ligand>
</feature>
<dbReference type="RefSeq" id="WP_163062678.1">
    <property type="nucleotide sequence ID" value="NZ_JAAGLI010001004.1"/>
</dbReference>
<dbReference type="PANTHER" id="PTHR43289">
    <property type="entry name" value="MITOGEN-ACTIVATED PROTEIN KINASE KINASE KINASE 20-RELATED"/>
    <property type="match status" value="1"/>
</dbReference>
<dbReference type="SMART" id="SM00220">
    <property type="entry name" value="S_TKc"/>
    <property type="match status" value="1"/>
</dbReference>
<keyword evidence="2 5" id="KW-0547">Nucleotide-binding</keyword>
<dbReference type="Gene3D" id="1.10.510.10">
    <property type="entry name" value="Transferase(Phosphotransferase) domain 1"/>
    <property type="match status" value="1"/>
</dbReference>
<dbReference type="Pfam" id="PF00069">
    <property type="entry name" value="Pkinase"/>
    <property type="match status" value="1"/>
</dbReference>
<feature type="non-terminal residue" evidence="8">
    <location>
        <position position="303"/>
    </location>
</feature>
<dbReference type="AlphaFoldDB" id="A0A6L9QRN0"/>
<evidence type="ECO:0000313" key="8">
    <source>
        <dbReference type="EMBL" id="NEA28169.1"/>
    </source>
</evidence>
<dbReference type="InterPro" id="IPR011009">
    <property type="entry name" value="Kinase-like_dom_sf"/>
</dbReference>
<feature type="region of interest" description="Disordered" evidence="6">
    <location>
        <begin position="283"/>
        <end position="303"/>
    </location>
</feature>
<comment type="caution">
    <text evidence="8">The sequence shown here is derived from an EMBL/GenBank/DDBJ whole genome shotgun (WGS) entry which is preliminary data.</text>
</comment>
<dbReference type="PROSITE" id="PS00107">
    <property type="entry name" value="PROTEIN_KINASE_ATP"/>
    <property type="match status" value="1"/>
</dbReference>
<dbReference type="GO" id="GO:0004674">
    <property type="term" value="F:protein serine/threonine kinase activity"/>
    <property type="evidence" value="ECO:0007669"/>
    <property type="project" value="UniProtKB-KW"/>
</dbReference>
<name>A0A6L9QRN0_9ACTN</name>
<evidence type="ECO:0000256" key="1">
    <source>
        <dbReference type="ARBA" id="ARBA00022679"/>
    </source>
</evidence>
<feature type="domain" description="Protein kinase" evidence="7">
    <location>
        <begin position="15"/>
        <end position="272"/>
    </location>
</feature>
<keyword evidence="1" id="KW-0808">Transferase</keyword>
<dbReference type="PROSITE" id="PS50011">
    <property type="entry name" value="PROTEIN_KINASE_DOM"/>
    <property type="match status" value="1"/>
</dbReference>
<dbReference type="CDD" id="cd14014">
    <property type="entry name" value="STKc_PknB_like"/>
    <property type="match status" value="1"/>
</dbReference>
<accession>A0A6L9QRN0</accession>
<dbReference type="InterPro" id="IPR000719">
    <property type="entry name" value="Prot_kinase_dom"/>
</dbReference>
<dbReference type="Proteomes" id="UP000475532">
    <property type="component" value="Unassembled WGS sequence"/>
</dbReference>
<evidence type="ECO:0000259" key="7">
    <source>
        <dbReference type="PROSITE" id="PS50011"/>
    </source>
</evidence>
<dbReference type="PANTHER" id="PTHR43289:SF34">
    <property type="entry name" value="SERINE_THREONINE-PROTEIN KINASE YBDM-RELATED"/>
    <property type="match status" value="1"/>
</dbReference>
<dbReference type="InterPro" id="IPR017441">
    <property type="entry name" value="Protein_kinase_ATP_BS"/>
</dbReference>
<dbReference type="InterPro" id="IPR008271">
    <property type="entry name" value="Ser/Thr_kinase_AS"/>
</dbReference>
<gene>
    <name evidence="8" type="ORF">G3I70_37570</name>
</gene>
<protein>
    <submittedName>
        <fullName evidence="8">Serine/threonine protein kinase</fullName>
    </submittedName>
</protein>
<evidence type="ECO:0000256" key="4">
    <source>
        <dbReference type="ARBA" id="ARBA00022840"/>
    </source>
</evidence>
<dbReference type="SUPFAM" id="SSF56112">
    <property type="entry name" value="Protein kinase-like (PK-like)"/>
    <property type="match status" value="1"/>
</dbReference>
<dbReference type="GO" id="GO:0005524">
    <property type="term" value="F:ATP binding"/>
    <property type="evidence" value="ECO:0007669"/>
    <property type="project" value="UniProtKB-UniRule"/>
</dbReference>